<feature type="non-terminal residue" evidence="1">
    <location>
        <position position="1"/>
    </location>
</feature>
<sequence>EAVPFTKIACLPLTDGGLSQVSGQQQLIYLECNEQIPVQSPATLSIPVDDNPTAGTTSIDILGSVKQTIETFDLEALQAQDVEYNFEDFDFTFVNPM</sequence>
<accession>A0A8J2KY52</accession>
<reference evidence="1" key="1">
    <citation type="submission" date="2021-06" db="EMBL/GenBank/DDBJ databases">
        <authorList>
            <person name="Hodson N. C."/>
            <person name="Mongue J. A."/>
            <person name="Jaron S. K."/>
        </authorList>
    </citation>
    <scope>NUCLEOTIDE SEQUENCE</scope>
</reference>
<comment type="caution">
    <text evidence="1">The sequence shown here is derived from an EMBL/GenBank/DDBJ whole genome shotgun (WGS) entry which is preliminary data.</text>
</comment>
<dbReference type="AlphaFoldDB" id="A0A8J2KY52"/>
<evidence type="ECO:0000313" key="2">
    <source>
        <dbReference type="Proteomes" id="UP000708208"/>
    </source>
</evidence>
<proteinExistence type="predicted"/>
<organism evidence="1 2">
    <name type="scientific">Allacma fusca</name>
    <dbReference type="NCBI Taxonomy" id="39272"/>
    <lineage>
        <taxon>Eukaryota</taxon>
        <taxon>Metazoa</taxon>
        <taxon>Ecdysozoa</taxon>
        <taxon>Arthropoda</taxon>
        <taxon>Hexapoda</taxon>
        <taxon>Collembola</taxon>
        <taxon>Symphypleona</taxon>
        <taxon>Sminthuridae</taxon>
        <taxon>Allacma</taxon>
    </lineage>
</organism>
<dbReference type="EMBL" id="CAJVCH010270895">
    <property type="protein sequence ID" value="CAG7734530.1"/>
    <property type="molecule type" value="Genomic_DNA"/>
</dbReference>
<gene>
    <name evidence="1" type="ORF">AFUS01_LOCUS22914</name>
</gene>
<dbReference type="Proteomes" id="UP000708208">
    <property type="component" value="Unassembled WGS sequence"/>
</dbReference>
<protein>
    <submittedName>
        <fullName evidence="1">Uncharacterized protein</fullName>
    </submittedName>
</protein>
<evidence type="ECO:0000313" key="1">
    <source>
        <dbReference type="EMBL" id="CAG7734530.1"/>
    </source>
</evidence>
<keyword evidence="2" id="KW-1185">Reference proteome</keyword>
<name>A0A8J2KY52_9HEXA</name>